<dbReference type="STRING" id="342668.A0A1B8GHV5"/>
<dbReference type="InterPro" id="IPR034862">
    <property type="entry name" value="Fungal_Mei2-like_RRM3"/>
</dbReference>
<evidence type="ECO:0000259" key="4">
    <source>
        <dbReference type="PROSITE" id="PS50102"/>
    </source>
</evidence>
<feature type="compositionally biased region" description="Basic and acidic residues" evidence="3">
    <location>
        <begin position="636"/>
        <end position="649"/>
    </location>
</feature>
<feature type="compositionally biased region" description="Polar residues" evidence="3">
    <location>
        <begin position="398"/>
        <end position="424"/>
    </location>
</feature>
<dbReference type="AlphaFoldDB" id="A0A1B8GHV5"/>
<feature type="region of interest" description="Disordered" evidence="3">
    <location>
        <begin position="630"/>
        <end position="649"/>
    </location>
</feature>
<feature type="region of interest" description="Disordered" evidence="3">
    <location>
        <begin position="291"/>
        <end position="315"/>
    </location>
</feature>
<gene>
    <name evidence="5" type="ORF">VE01_05207</name>
</gene>
<feature type="region of interest" description="Disordered" evidence="3">
    <location>
        <begin position="1"/>
        <end position="32"/>
    </location>
</feature>
<protein>
    <recommendedName>
        <fullName evidence="4">RRM domain-containing protein</fullName>
    </recommendedName>
</protein>
<dbReference type="CDD" id="cd12532">
    <property type="entry name" value="RRM3_MEI2_fungi"/>
    <property type="match status" value="1"/>
</dbReference>
<sequence>MSTSKHAYQGFFPDDPSGTVAHESDLGLTSPASSTGGCTLTAKYEDKDPFTSPGAKLGHEQKLSATASSFEPFSVHLNKGSIHSIAGGGQYVEPVSPADSFASGIGQQGIFSTNTQVTRALRISGIYITVSREQVETCLQEKGIPERATRRFYHTANEVLVRFSDVQDAVIIYSYAKISHPEWSVEYITPGVCAEKANPNSAFVSAYEGQVSLTAKLPVVGGFDRAKIEDIIVDLLAIDGAVYAYQKQAPTEAGTVGMIVEFCDVGSAHRAVARLNGATVRGITLKLGLHKPDIDQRPPRVPHGSHHTPIRGRGDYDDLIGSIERLSISSPPAYNQQVPFSYPTTMMSPVGNSYVPTFPVTPVFPGATVPLGGPYSSPQSPATGYTPGGYGTPSQYGATSVTSNDSRLTTPTGKTWNNTGSLMNGGSKDESQSQLRLYGRRQNSVRQNAVRGTGRPQFGSSVGQHNIVDVGRIRQGLDVRTTIMLRNIPNKINQEMLKGIIDETSFGSYDFMYLRIDFANNCNVGYAFINFEDPWHIIAFVEARAGQRWNRYNSDKVAEVSYATIQGKDCLVQKFRNSSVMLEHPSFRPKIFRTGPPHLGGGGEEDFPLPDNASKMRRSVENAEHVGLFAPRAGQHHRDEQRRRRSQYDRGTRLAALEEFEFEDVISYQDVARYSY</sequence>
<feature type="domain" description="RRM" evidence="4">
    <location>
        <begin position="481"/>
        <end position="565"/>
    </location>
</feature>
<evidence type="ECO:0000313" key="6">
    <source>
        <dbReference type="Proteomes" id="UP000091956"/>
    </source>
</evidence>
<evidence type="ECO:0000256" key="2">
    <source>
        <dbReference type="PROSITE-ProRule" id="PRU00176"/>
    </source>
</evidence>
<feature type="region of interest" description="Disordered" evidence="3">
    <location>
        <begin position="378"/>
        <end position="434"/>
    </location>
</feature>
<dbReference type="Proteomes" id="UP000091956">
    <property type="component" value="Unassembled WGS sequence"/>
</dbReference>
<accession>A0A1B8GHV5</accession>
<proteinExistence type="predicted"/>
<dbReference type="GO" id="GO:0003723">
    <property type="term" value="F:RNA binding"/>
    <property type="evidence" value="ECO:0007669"/>
    <property type="project" value="UniProtKB-UniRule"/>
</dbReference>
<name>A0A1B8GHV5_9PEZI</name>
<dbReference type="InterPro" id="IPR035979">
    <property type="entry name" value="RBD_domain_sf"/>
</dbReference>
<evidence type="ECO:0000313" key="5">
    <source>
        <dbReference type="EMBL" id="OBT95433.2"/>
    </source>
</evidence>
<evidence type="ECO:0000256" key="3">
    <source>
        <dbReference type="SAM" id="MobiDB-lite"/>
    </source>
</evidence>
<dbReference type="EMBL" id="KV460235">
    <property type="protein sequence ID" value="OBT95433.2"/>
    <property type="molecule type" value="Genomic_DNA"/>
</dbReference>
<reference evidence="5 6" key="1">
    <citation type="submission" date="2016-03" db="EMBL/GenBank/DDBJ databases">
        <title>Comparative genomics of Pseudogymnoascus destructans, the fungus causing white-nose syndrome of bats.</title>
        <authorList>
            <person name="Palmer J.M."/>
            <person name="Drees K.P."/>
            <person name="Foster J.T."/>
            <person name="Lindner D.L."/>
        </authorList>
    </citation>
    <scope>NUCLEOTIDE SEQUENCE [LARGE SCALE GENOMIC DNA]</scope>
    <source>
        <strain evidence="5 6">UAMH 10579</strain>
    </source>
</reference>
<dbReference type="SUPFAM" id="SSF54928">
    <property type="entry name" value="RNA-binding domain, RBD"/>
    <property type="match status" value="1"/>
</dbReference>
<dbReference type="PROSITE" id="PS50102">
    <property type="entry name" value="RRM"/>
    <property type="match status" value="1"/>
</dbReference>
<keyword evidence="1 2" id="KW-0694">RNA-binding</keyword>
<dbReference type="Pfam" id="PF04059">
    <property type="entry name" value="RRM_2"/>
    <property type="match status" value="1"/>
</dbReference>
<organism evidence="5 6">
    <name type="scientific">Pseudogymnoascus verrucosus</name>
    <dbReference type="NCBI Taxonomy" id="342668"/>
    <lineage>
        <taxon>Eukaryota</taxon>
        <taxon>Fungi</taxon>
        <taxon>Dikarya</taxon>
        <taxon>Ascomycota</taxon>
        <taxon>Pezizomycotina</taxon>
        <taxon>Leotiomycetes</taxon>
        <taxon>Thelebolales</taxon>
        <taxon>Thelebolaceae</taxon>
        <taxon>Pseudogymnoascus</taxon>
    </lineage>
</organism>
<dbReference type="InterPro" id="IPR000504">
    <property type="entry name" value="RRM_dom"/>
</dbReference>
<evidence type="ECO:0000256" key="1">
    <source>
        <dbReference type="ARBA" id="ARBA00022884"/>
    </source>
</evidence>
<dbReference type="InterPro" id="IPR007201">
    <property type="entry name" value="Mei2-like_Rrm_C"/>
</dbReference>
<reference evidence="6" key="2">
    <citation type="journal article" date="2018" name="Nat. Commun.">
        <title>Extreme sensitivity to ultraviolet light in the fungal pathogen causing white-nose syndrome of bats.</title>
        <authorList>
            <person name="Palmer J.M."/>
            <person name="Drees K.P."/>
            <person name="Foster J.T."/>
            <person name="Lindner D.L."/>
        </authorList>
    </citation>
    <scope>NUCLEOTIDE SEQUENCE [LARGE SCALE GENOMIC DNA]</scope>
    <source>
        <strain evidence="6">UAMH 10579</strain>
    </source>
</reference>
<dbReference type="PANTHER" id="PTHR23189">
    <property type="entry name" value="RNA RECOGNITION MOTIF-CONTAINING"/>
    <property type="match status" value="1"/>
</dbReference>
<dbReference type="RefSeq" id="XP_059319599.1">
    <property type="nucleotide sequence ID" value="XM_059463681.1"/>
</dbReference>
<dbReference type="GeneID" id="28838593"/>
<keyword evidence="6" id="KW-1185">Reference proteome</keyword>